<proteinExistence type="predicted"/>
<accession>A0A7R7XU05</accession>
<evidence type="ECO:0000313" key="4">
    <source>
        <dbReference type="Proteomes" id="UP000654913"/>
    </source>
</evidence>
<gene>
    <name evidence="3" type="ORF">APUU_60743S</name>
</gene>
<dbReference type="OrthoDB" id="1393670at2759"/>
<evidence type="ECO:0000313" key="3">
    <source>
        <dbReference type="EMBL" id="BCS27695.1"/>
    </source>
</evidence>
<dbReference type="GO" id="GO:0003700">
    <property type="term" value="F:DNA-binding transcription factor activity"/>
    <property type="evidence" value="ECO:0007669"/>
    <property type="project" value="InterPro"/>
</dbReference>
<sequence>MPKEASRKEGAKRDKYTPQACFECQRRKVKGALYVPVARPEVLNAAMLEKINQQGRHRKNALGKSQYAADTAPNARPRKRSKTSVSLKEQLSQLQDQVNALSKSRSCNGIDAQDLAAMQPDDRSMSGWHQSPNRMSSSISIDSRNDVCDNRSTGSFTSFPDISKRSNQENRIRSVSKQPPSLNSLQISSQLNTLRKLRQHSAVDNLDDSSQFLVATVDLPGPTRLWDLVNVFFQEFETYFPCLNQVSIRERLSMVMSVHSYGHAQRQIVIGSDNCKIIAILLNMLAYAESLTHPVESCKTRPVSPSYSEGLRLMQHFNQLYDDDMETVIYHITSSAFLLEMSMHHQALQSITQGFQIALKIGLNNQTLWPNENAELASRQGLWWTLYFLDKRITQKCGITYFLREDESAVSDFSKVNDSLGSSKYKLLQSLISFGRLWAHIWDGFFSHQAPKADNWEEAQMMDTRIILSYRQIPSNLRWKSSMVAEYMCAEGETHIRQRLIVFLRFQSLRLSIRHMALSSNEHDLERRKTSVSICKAIIDAIRSYMITTASLKPCGYIMTTALVESLYHILPEEGHPAPVVSHKLLKEMVDEASQLLQTLSVSVATASVVYQYLRDLLPPKDCLGPLEDFPTASTSQTATNQPSVLNCPSDLEPLSETFWRSLVHQPGQDSSPAPTHPEPKNQPFQPSVMVPPVSFMSDGVPFQLDELQSQFLLDLGDMVFEAPLALDDSTTQFGGDLL</sequence>
<keyword evidence="4" id="KW-1185">Reference proteome</keyword>
<reference evidence="3" key="2">
    <citation type="submission" date="2021-02" db="EMBL/GenBank/DDBJ databases">
        <title>Aspergillus puulaauensis MK2 genome sequence.</title>
        <authorList>
            <person name="Futagami T."/>
            <person name="Mori K."/>
            <person name="Kadooka C."/>
            <person name="Tanaka T."/>
        </authorList>
    </citation>
    <scope>NUCLEOTIDE SEQUENCE</scope>
    <source>
        <strain evidence="3">MK2</strain>
    </source>
</reference>
<name>A0A7R7XU05_9EURO</name>
<dbReference type="EMBL" id="AP024448">
    <property type="protein sequence ID" value="BCS27695.1"/>
    <property type="molecule type" value="Genomic_DNA"/>
</dbReference>
<feature type="region of interest" description="Disordered" evidence="2">
    <location>
        <begin position="628"/>
        <end position="647"/>
    </location>
</feature>
<keyword evidence="1" id="KW-0539">Nucleus</keyword>
<feature type="compositionally biased region" description="Basic and acidic residues" evidence="2">
    <location>
        <begin position="162"/>
        <end position="172"/>
    </location>
</feature>
<protein>
    <recommendedName>
        <fullName evidence="5">Transcription factor domain-containing protein</fullName>
    </recommendedName>
</protein>
<dbReference type="RefSeq" id="XP_041559889.1">
    <property type="nucleotide sequence ID" value="XM_041694017.1"/>
</dbReference>
<feature type="compositionally biased region" description="Polar residues" evidence="2">
    <location>
        <begin position="632"/>
        <end position="647"/>
    </location>
</feature>
<dbReference type="PANTHER" id="PTHR46910:SF13">
    <property type="entry name" value="SPECIFIC TRANSCRIPTION FACTOR, PUTATIVE (AFU_ORTHOLOGUE AFUA_4G06190)-RELATED"/>
    <property type="match status" value="1"/>
</dbReference>
<reference evidence="3" key="1">
    <citation type="submission" date="2021-01" db="EMBL/GenBank/DDBJ databases">
        <authorList>
            <consortium name="Aspergillus puulaauensis MK2 genome sequencing consortium"/>
            <person name="Kazuki M."/>
            <person name="Futagami T."/>
        </authorList>
    </citation>
    <scope>NUCLEOTIDE SEQUENCE</scope>
    <source>
        <strain evidence="3">MK2</strain>
    </source>
</reference>
<feature type="compositionally biased region" description="Polar residues" evidence="2">
    <location>
        <begin position="127"/>
        <end position="142"/>
    </location>
</feature>
<dbReference type="PANTHER" id="PTHR46910">
    <property type="entry name" value="TRANSCRIPTION FACTOR PDR1"/>
    <property type="match status" value="1"/>
</dbReference>
<dbReference type="GeneID" id="64977700"/>
<dbReference type="CDD" id="cd12148">
    <property type="entry name" value="fungal_TF_MHR"/>
    <property type="match status" value="1"/>
</dbReference>
<feature type="region of interest" description="Disordered" evidence="2">
    <location>
        <begin position="55"/>
        <end position="87"/>
    </location>
</feature>
<dbReference type="InterPro" id="IPR050987">
    <property type="entry name" value="AtrR-like"/>
</dbReference>
<organism evidence="3 4">
    <name type="scientific">Aspergillus puulaauensis</name>
    <dbReference type="NCBI Taxonomy" id="1220207"/>
    <lineage>
        <taxon>Eukaryota</taxon>
        <taxon>Fungi</taxon>
        <taxon>Dikarya</taxon>
        <taxon>Ascomycota</taxon>
        <taxon>Pezizomycotina</taxon>
        <taxon>Eurotiomycetes</taxon>
        <taxon>Eurotiomycetidae</taxon>
        <taxon>Eurotiales</taxon>
        <taxon>Aspergillaceae</taxon>
        <taxon>Aspergillus</taxon>
    </lineage>
</organism>
<evidence type="ECO:0008006" key="5">
    <source>
        <dbReference type="Google" id="ProtNLM"/>
    </source>
</evidence>
<feature type="compositionally biased region" description="Polar residues" evidence="2">
    <location>
        <begin position="150"/>
        <end position="160"/>
    </location>
</feature>
<dbReference type="KEGG" id="apuu:APUU_60743S"/>
<feature type="region of interest" description="Disordered" evidence="2">
    <location>
        <begin position="665"/>
        <end position="691"/>
    </location>
</feature>
<dbReference type="Proteomes" id="UP000654913">
    <property type="component" value="Chromosome 6"/>
</dbReference>
<feature type="region of interest" description="Disordered" evidence="2">
    <location>
        <begin position="121"/>
        <end position="180"/>
    </location>
</feature>
<evidence type="ECO:0000256" key="1">
    <source>
        <dbReference type="ARBA" id="ARBA00023242"/>
    </source>
</evidence>
<dbReference type="AlphaFoldDB" id="A0A7R7XU05"/>
<evidence type="ECO:0000256" key="2">
    <source>
        <dbReference type="SAM" id="MobiDB-lite"/>
    </source>
</evidence>